<dbReference type="CDD" id="cd05579">
    <property type="entry name" value="STKc_MAST_like"/>
    <property type="match status" value="1"/>
</dbReference>
<dbReference type="Pfam" id="PF00069">
    <property type="entry name" value="Pkinase"/>
    <property type="match status" value="2"/>
</dbReference>
<dbReference type="InterPro" id="IPR050236">
    <property type="entry name" value="Ser_Thr_kinase_AGC"/>
</dbReference>
<keyword evidence="5" id="KW-0808">Transferase</keyword>
<feature type="region of interest" description="Disordered" evidence="14">
    <location>
        <begin position="1397"/>
        <end position="1513"/>
    </location>
</feature>
<feature type="compositionally biased region" description="Polar residues" evidence="14">
    <location>
        <begin position="903"/>
        <end position="912"/>
    </location>
</feature>
<name>A0A9N9GQF7_9GLOM</name>
<feature type="region of interest" description="Disordered" evidence="14">
    <location>
        <begin position="881"/>
        <end position="927"/>
    </location>
</feature>
<dbReference type="PROSITE" id="PS50011">
    <property type="entry name" value="PROTEIN_KINASE_DOM"/>
    <property type="match status" value="1"/>
</dbReference>
<evidence type="ECO:0000256" key="10">
    <source>
        <dbReference type="ARBA" id="ARBA00022833"/>
    </source>
</evidence>
<evidence type="ECO:0000256" key="3">
    <source>
        <dbReference type="ARBA" id="ARBA00022527"/>
    </source>
</evidence>
<gene>
    <name evidence="17" type="ORF">CPELLU_LOCUS7806</name>
</gene>
<sequence length="1567" mass="174849">MNESRRPFISRSLPGEHTSPKSLPASLPTTPVTFQIPTSSLTVPTTQQATGVEGKLVKARNRRSLSTSSSQSLLKKSLSIKPRALSNLYPSNVLSTIEGDANNRSSFEDFDYSTSGLPFIGTSSGSNSSSSSSNSPYLTSFPFYQRERHHSLFRRQSGASSQLKRLLGLKFFPDLSIDAEQNRLSNLHIIDDGSPEFTFPKVKRKLLKDLEEAKSRADKRIMVILDNWYKSHQYQELLSEFLYDGWSDDDDVQHIPINIHKNSSQRTLSKTTASPVISDTDDEASPLNKLLPEIKSIKNDVLSKDKISHKTESVSLYGNTKPKNIVKKSKNFKRRMVHSNSWPSSILTSSHTLLLTRIDRIARRILKTAVHDLLHLNVAVEIMKELQELMESQRKMAVGNADAEDLLTKLIYVFADVTRAVEAVNCPFAETHHDFSGDGGVNDLLTTGSEWSSPLPSPLLPTTPSSYSPPLLLQERRKSSLEIDGNNKSNALLSPHVYSSPLARHVTMPPITQTSKITLEQRRASANEAIFESPIMYVPPPRSSMDDNIITWNNLTKKQVDQMLHEEMNREIDFSIRLKKQQEDVDQDSKKKSKKSKPMMNFFKSLKNAFNSPTSSTSVSPTGSPTRSMIQPSPIRNAHLPRPQPLESQRSYSFDSHSHALSGRSNSLMSTKSDNNFVSGHGLTITPNFPIPHDYILCRICEEMIPSYEIVAHSETCTITTEYAIKLQECDGRLRRLIGDVTKRKAEIMERNTPYQDYYIIKDSELMEETGLKAAEIKESLNHREALRKIEKYATKLGRLVDEMEKNTIRDEDILTYGKRLLHVVEEKQETLRAYFQRLRIATTSAIETAALQIPQKKIGRKQSISSRVLSTSASNKASTSFLSKSSSYRHKDSVPSHKRQDSTGSISNNKPLSEIDSDNAQPPPRGGKKLISLFTAVLRGGNSRSSSISSKETINSSNTAVANGDKVVSKTKVPSIQDFEIIKPISRGAFGKVYLARKKTTGDLYAIKILKKVDMVRKNMVNHVLAERRVLSLSRTPFVVKLFYAFQSQDYLYLVMEYLIGGDLSSLLQCFERFEEDMARMYTAEVVLALEYLHSNGITHRDLKPDNMLITSEGHIKLTDFGLSRISIPEKSSLAFIKEERETNNDDDKKSYQRTLRTGSVDSRANAGHPRPVSAIFSNENPKLSGYINLGFEPQSSAKQSKKPSRQSSKALLGTPDYLAPELLLGIGHGTAVDWWSLGVCLFEFLVGYPPFNDGTPQEIFRNILNHVIQWPPEGFLSSEAKDLISRLLNQDPEKRPTVEEIKAHPFFNGIDWEHIRQQPAPFVPNPEDEQDTSYFEARNNRADIRRLSAGNMDDIASGKVATFVDRRSAIFDDDIDLALQASGGNVTSPILQTVTDESAENSSPSSPRYKSDSTNNSRQSSLNSASLKPPQVEEIQIPVKSAQKRRPSLLKITAGKSRKQSISSVYDNGSQSSSASGTPTTSTMTPLSTSALNSPAFNPSRRSTLIGSPTTLDDFGQTNAYDLEKLHIGNQPTTQVGDDEFDEFLYKGVSVLGDVTRGVLSSGKQ</sequence>
<dbReference type="SMART" id="SM00220">
    <property type="entry name" value="S_TKc"/>
    <property type="match status" value="1"/>
</dbReference>
<keyword evidence="6" id="KW-0479">Metal-binding</keyword>
<dbReference type="FunFam" id="3.30.200.20:FF:000147">
    <property type="entry name" value="probable serine/threonine protein kinase IREH1"/>
    <property type="match status" value="1"/>
</dbReference>
<dbReference type="EMBL" id="CAJVQA010005347">
    <property type="protein sequence ID" value="CAG8618643.1"/>
    <property type="molecule type" value="Genomic_DNA"/>
</dbReference>
<organism evidence="17 18">
    <name type="scientific">Cetraspora pellucida</name>
    <dbReference type="NCBI Taxonomy" id="1433469"/>
    <lineage>
        <taxon>Eukaryota</taxon>
        <taxon>Fungi</taxon>
        <taxon>Fungi incertae sedis</taxon>
        <taxon>Mucoromycota</taxon>
        <taxon>Glomeromycotina</taxon>
        <taxon>Glomeromycetes</taxon>
        <taxon>Diversisporales</taxon>
        <taxon>Gigasporaceae</taxon>
        <taxon>Cetraspora</taxon>
    </lineage>
</organism>
<dbReference type="PANTHER" id="PTHR24356">
    <property type="entry name" value="SERINE/THREONINE-PROTEIN KINASE"/>
    <property type="match status" value="1"/>
</dbReference>
<dbReference type="GO" id="GO:0008270">
    <property type="term" value="F:zinc ion binding"/>
    <property type="evidence" value="ECO:0007669"/>
    <property type="project" value="UniProtKB-KW"/>
</dbReference>
<dbReference type="GO" id="GO:0035556">
    <property type="term" value="P:intracellular signal transduction"/>
    <property type="evidence" value="ECO:0007669"/>
    <property type="project" value="TreeGrafter"/>
</dbReference>
<dbReference type="FunFam" id="1.10.510.10:FF:000604">
    <property type="entry name" value="AGC protein kinase"/>
    <property type="match status" value="1"/>
</dbReference>
<accession>A0A9N9GQF7</accession>
<feature type="compositionally biased region" description="Polar residues" evidence="14">
    <location>
        <begin position="1154"/>
        <end position="1164"/>
    </location>
</feature>
<evidence type="ECO:0000259" key="16">
    <source>
        <dbReference type="PROSITE" id="PS51285"/>
    </source>
</evidence>
<proteinExistence type="inferred from homology"/>
<keyword evidence="8" id="KW-0863">Zinc-finger</keyword>
<dbReference type="PROSITE" id="PS00108">
    <property type="entry name" value="PROTEIN_KINASE_ST"/>
    <property type="match status" value="1"/>
</dbReference>
<protein>
    <recommendedName>
        <fullName evidence="2">non-specific serine/threonine protein kinase</fullName>
        <ecNumber evidence="2">2.7.11.1</ecNumber>
    </recommendedName>
</protein>
<evidence type="ECO:0000313" key="17">
    <source>
        <dbReference type="EMBL" id="CAG8618643.1"/>
    </source>
</evidence>
<keyword evidence="3" id="KW-0723">Serine/threonine-protein kinase</keyword>
<feature type="compositionally biased region" description="Basic and acidic residues" evidence="14">
    <location>
        <begin position="1138"/>
        <end position="1152"/>
    </location>
</feature>
<feature type="compositionally biased region" description="Low complexity" evidence="14">
    <location>
        <begin position="1471"/>
        <end position="1494"/>
    </location>
</feature>
<keyword evidence="9" id="KW-0418">Kinase</keyword>
<evidence type="ECO:0000256" key="9">
    <source>
        <dbReference type="ARBA" id="ARBA00022777"/>
    </source>
</evidence>
<dbReference type="InterPro" id="IPR008271">
    <property type="entry name" value="Ser/Thr_kinase_AS"/>
</dbReference>
<dbReference type="GO" id="GO:0005634">
    <property type="term" value="C:nucleus"/>
    <property type="evidence" value="ECO:0007669"/>
    <property type="project" value="TreeGrafter"/>
</dbReference>
<dbReference type="Gene3D" id="1.10.510.10">
    <property type="entry name" value="Transferase(Phosphotransferase) domain 1"/>
    <property type="match status" value="1"/>
</dbReference>
<evidence type="ECO:0000256" key="4">
    <source>
        <dbReference type="ARBA" id="ARBA00022553"/>
    </source>
</evidence>
<dbReference type="InterPro" id="IPR000961">
    <property type="entry name" value="AGC-kinase_C"/>
</dbReference>
<feature type="region of interest" description="Disordered" evidence="14">
    <location>
        <begin position="606"/>
        <end position="668"/>
    </location>
</feature>
<dbReference type="InterPro" id="IPR000719">
    <property type="entry name" value="Prot_kinase_dom"/>
</dbReference>
<keyword evidence="18" id="KW-1185">Reference proteome</keyword>
<evidence type="ECO:0000256" key="5">
    <source>
        <dbReference type="ARBA" id="ARBA00022679"/>
    </source>
</evidence>
<feature type="compositionally biased region" description="Basic and acidic residues" evidence="14">
    <location>
        <begin position="890"/>
        <end position="902"/>
    </location>
</feature>
<dbReference type="Proteomes" id="UP000789759">
    <property type="component" value="Unassembled WGS sequence"/>
</dbReference>
<feature type="domain" description="AGC-kinase C-terminal" evidence="16">
    <location>
        <begin position="1310"/>
        <end position="1361"/>
    </location>
</feature>
<keyword evidence="4" id="KW-0597">Phosphoprotein</keyword>
<comment type="catalytic activity">
    <reaction evidence="13">
        <text>L-seryl-[protein] + ATP = O-phospho-L-seryl-[protein] + ADP + H(+)</text>
        <dbReference type="Rhea" id="RHEA:17989"/>
        <dbReference type="Rhea" id="RHEA-COMP:9863"/>
        <dbReference type="Rhea" id="RHEA-COMP:11604"/>
        <dbReference type="ChEBI" id="CHEBI:15378"/>
        <dbReference type="ChEBI" id="CHEBI:29999"/>
        <dbReference type="ChEBI" id="CHEBI:30616"/>
        <dbReference type="ChEBI" id="CHEBI:83421"/>
        <dbReference type="ChEBI" id="CHEBI:456216"/>
        <dbReference type="EC" id="2.7.11.1"/>
    </reaction>
</comment>
<feature type="compositionally biased region" description="Polar residues" evidence="14">
    <location>
        <begin position="1495"/>
        <end position="1513"/>
    </location>
</feature>
<keyword evidence="11" id="KW-0067">ATP-binding</keyword>
<evidence type="ECO:0000256" key="2">
    <source>
        <dbReference type="ARBA" id="ARBA00012513"/>
    </source>
</evidence>
<evidence type="ECO:0000256" key="12">
    <source>
        <dbReference type="ARBA" id="ARBA00047899"/>
    </source>
</evidence>
<dbReference type="InterPro" id="IPR011009">
    <property type="entry name" value="Kinase-like_dom_sf"/>
</dbReference>
<evidence type="ECO:0000256" key="1">
    <source>
        <dbReference type="ARBA" id="ARBA00009903"/>
    </source>
</evidence>
<dbReference type="FunFam" id="1.10.510.10:FF:000024">
    <property type="entry name" value="Probable serine/threonine-protein kinase cot-1"/>
    <property type="match status" value="1"/>
</dbReference>
<dbReference type="Gene3D" id="3.30.200.20">
    <property type="entry name" value="Phosphorylase Kinase, domain 1"/>
    <property type="match status" value="1"/>
</dbReference>
<evidence type="ECO:0000256" key="7">
    <source>
        <dbReference type="ARBA" id="ARBA00022741"/>
    </source>
</evidence>
<evidence type="ECO:0000259" key="15">
    <source>
        <dbReference type="PROSITE" id="PS50011"/>
    </source>
</evidence>
<dbReference type="PANTHER" id="PTHR24356:SF1">
    <property type="entry name" value="SERINE_THREONINE-PROTEIN KINASE GREATWALL"/>
    <property type="match status" value="1"/>
</dbReference>
<dbReference type="OrthoDB" id="162894at2759"/>
<evidence type="ECO:0000256" key="11">
    <source>
        <dbReference type="ARBA" id="ARBA00022840"/>
    </source>
</evidence>
<evidence type="ECO:0000256" key="14">
    <source>
        <dbReference type="SAM" id="MobiDB-lite"/>
    </source>
</evidence>
<feature type="region of interest" description="Disordered" evidence="14">
    <location>
        <begin position="1"/>
        <end position="29"/>
    </location>
</feature>
<dbReference type="GO" id="GO:0007010">
    <property type="term" value="P:cytoskeleton organization"/>
    <property type="evidence" value="ECO:0007669"/>
    <property type="project" value="UniProtKB-ARBA"/>
</dbReference>
<dbReference type="GO" id="GO:0005524">
    <property type="term" value="F:ATP binding"/>
    <property type="evidence" value="ECO:0007669"/>
    <property type="project" value="UniProtKB-KW"/>
</dbReference>
<evidence type="ECO:0000313" key="18">
    <source>
        <dbReference type="Proteomes" id="UP000789759"/>
    </source>
</evidence>
<dbReference type="EC" id="2.7.11.1" evidence="2"/>
<reference evidence="17" key="1">
    <citation type="submission" date="2021-06" db="EMBL/GenBank/DDBJ databases">
        <authorList>
            <person name="Kallberg Y."/>
            <person name="Tangrot J."/>
            <person name="Rosling A."/>
        </authorList>
    </citation>
    <scope>NUCLEOTIDE SEQUENCE</scope>
    <source>
        <strain evidence="17">FL966</strain>
    </source>
</reference>
<dbReference type="GO" id="GO:0004674">
    <property type="term" value="F:protein serine/threonine kinase activity"/>
    <property type="evidence" value="ECO:0007669"/>
    <property type="project" value="UniProtKB-KW"/>
</dbReference>
<evidence type="ECO:0000256" key="6">
    <source>
        <dbReference type="ARBA" id="ARBA00022723"/>
    </source>
</evidence>
<evidence type="ECO:0000256" key="13">
    <source>
        <dbReference type="ARBA" id="ARBA00048679"/>
    </source>
</evidence>
<keyword evidence="10" id="KW-0862">Zinc</keyword>
<feature type="region of interest" description="Disordered" evidence="14">
    <location>
        <begin position="1138"/>
        <end position="1179"/>
    </location>
</feature>
<feature type="compositionally biased region" description="Polar residues" evidence="14">
    <location>
        <begin position="646"/>
        <end position="655"/>
    </location>
</feature>
<keyword evidence="7" id="KW-0547">Nucleotide-binding</keyword>
<comment type="similarity">
    <text evidence="1">Belongs to the protein kinase superfamily. AGC Ser/Thr protein kinase family.</text>
</comment>
<feature type="domain" description="Protein kinase" evidence="15">
    <location>
        <begin position="980"/>
        <end position="1309"/>
    </location>
</feature>
<comment type="catalytic activity">
    <reaction evidence="12">
        <text>L-threonyl-[protein] + ATP = O-phospho-L-threonyl-[protein] + ADP + H(+)</text>
        <dbReference type="Rhea" id="RHEA:46608"/>
        <dbReference type="Rhea" id="RHEA-COMP:11060"/>
        <dbReference type="Rhea" id="RHEA-COMP:11605"/>
        <dbReference type="ChEBI" id="CHEBI:15378"/>
        <dbReference type="ChEBI" id="CHEBI:30013"/>
        <dbReference type="ChEBI" id="CHEBI:30616"/>
        <dbReference type="ChEBI" id="CHEBI:61977"/>
        <dbReference type="ChEBI" id="CHEBI:456216"/>
        <dbReference type="EC" id="2.7.11.1"/>
    </reaction>
</comment>
<comment type="caution">
    <text evidence="17">The sequence shown here is derived from an EMBL/GenBank/DDBJ whole genome shotgun (WGS) entry which is preliminary data.</text>
</comment>
<feature type="compositionally biased region" description="Low complexity" evidence="14">
    <location>
        <begin position="612"/>
        <end position="628"/>
    </location>
</feature>
<feature type="compositionally biased region" description="Polar residues" evidence="14">
    <location>
        <begin position="1414"/>
        <end position="1428"/>
    </location>
</feature>
<dbReference type="PROSITE" id="PS51285">
    <property type="entry name" value="AGC_KINASE_CTER"/>
    <property type="match status" value="1"/>
</dbReference>
<dbReference type="SUPFAM" id="SSF56112">
    <property type="entry name" value="Protein kinase-like (PK-like)"/>
    <property type="match status" value="1"/>
</dbReference>
<evidence type="ECO:0000256" key="8">
    <source>
        <dbReference type="ARBA" id="ARBA00022771"/>
    </source>
</evidence>